<evidence type="ECO:0000313" key="8">
    <source>
        <dbReference type="EMBL" id="AGK58572.1"/>
    </source>
</evidence>
<dbReference type="PRINTS" id="PR00344">
    <property type="entry name" value="BCTRLSENSOR"/>
</dbReference>
<reference evidence="8 9" key="1">
    <citation type="journal article" date="2013" name="Genome Announc.">
        <title>Genome sequences for three denitrifying bacterial strains isolated from a uranium- and nitrate-contaminated subsurface environment.</title>
        <authorList>
            <person name="Venkatramanan R."/>
            <person name="Prakash O."/>
            <person name="Woyke T."/>
            <person name="Chain P."/>
            <person name="Goodwin L.A."/>
            <person name="Watson D."/>
            <person name="Brooks S."/>
            <person name="Kostka J.E."/>
            <person name="Green S.J."/>
        </authorList>
    </citation>
    <scope>NUCLEOTIDE SEQUENCE [LARGE SCALE GENOMIC DNA]</scope>
    <source>
        <strain evidence="8 9">1NES1</strain>
    </source>
</reference>
<evidence type="ECO:0000256" key="1">
    <source>
        <dbReference type="ARBA" id="ARBA00000085"/>
    </source>
</evidence>
<dbReference type="Pfam" id="PF00512">
    <property type="entry name" value="HisKA"/>
    <property type="match status" value="1"/>
</dbReference>
<dbReference type="InterPro" id="IPR004358">
    <property type="entry name" value="Sig_transdc_His_kin-like_C"/>
</dbReference>
<dbReference type="PROSITE" id="PS50109">
    <property type="entry name" value="HIS_KIN"/>
    <property type="match status" value="1"/>
</dbReference>
<dbReference type="GO" id="GO:0000155">
    <property type="term" value="F:phosphorelay sensor kinase activity"/>
    <property type="evidence" value="ECO:0007669"/>
    <property type="project" value="InterPro"/>
</dbReference>
<accession>N0B8K4</accession>
<keyword evidence="5 8" id="KW-0418">Kinase</keyword>
<dbReference type="SMART" id="SM00091">
    <property type="entry name" value="PAS"/>
    <property type="match status" value="2"/>
</dbReference>
<dbReference type="InterPro" id="IPR035965">
    <property type="entry name" value="PAS-like_dom_sf"/>
</dbReference>
<comment type="catalytic activity">
    <reaction evidence="1">
        <text>ATP + protein L-histidine = ADP + protein N-phospho-L-histidine.</text>
        <dbReference type="EC" id="2.7.13.3"/>
    </reaction>
</comment>
<keyword evidence="6" id="KW-0472">Membrane</keyword>
<dbReference type="STRING" id="670307.HYPDE_34503"/>
<evidence type="ECO:0000313" key="9">
    <source>
        <dbReference type="Proteomes" id="UP000005952"/>
    </source>
</evidence>
<feature type="domain" description="Histidine kinase" evidence="7">
    <location>
        <begin position="604"/>
        <end position="821"/>
    </location>
</feature>
<feature type="transmembrane region" description="Helical" evidence="6">
    <location>
        <begin position="20"/>
        <end position="39"/>
    </location>
</feature>
<dbReference type="FunFam" id="3.30.565.10:FF:000006">
    <property type="entry name" value="Sensor histidine kinase WalK"/>
    <property type="match status" value="1"/>
</dbReference>
<proteinExistence type="predicted"/>
<evidence type="ECO:0000256" key="3">
    <source>
        <dbReference type="ARBA" id="ARBA00022553"/>
    </source>
</evidence>
<dbReference type="PROSITE" id="PS51257">
    <property type="entry name" value="PROKAR_LIPOPROTEIN"/>
    <property type="match status" value="1"/>
</dbReference>
<keyword evidence="9" id="KW-1185">Reference proteome</keyword>
<dbReference type="SMART" id="SM00387">
    <property type="entry name" value="HATPase_c"/>
    <property type="match status" value="1"/>
</dbReference>
<protein>
    <recommendedName>
        <fullName evidence="2">histidine kinase</fullName>
        <ecNumber evidence="2">2.7.13.3</ecNumber>
    </recommendedName>
</protein>
<dbReference type="InterPro" id="IPR003661">
    <property type="entry name" value="HisK_dim/P_dom"/>
</dbReference>
<dbReference type="InterPro" id="IPR036890">
    <property type="entry name" value="HATPase_C_sf"/>
</dbReference>
<organism evidence="8 9">
    <name type="scientific">Hyphomicrobium denitrificans 1NES1</name>
    <dbReference type="NCBI Taxonomy" id="670307"/>
    <lineage>
        <taxon>Bacteria</taxon>
        <taxon>Pseudomonadati</taxon>
        <taxon>Pseudomonadota</taxon>
        <taxon>Alphaproteobacteria</taxon>
        <taxon>Hyphomicrobiales</taxon>
        <taxon>Hyphomicrobiaceae</taxon>
        <taxon>Hyphomicrobium</taxon>
    </lineage>
</organism>
<dbReference type="SMART" id="SM00388">
    <property type="entry name" value="HisKA"/>
    <property type="match status" value="1"/>
</dbReference>
<dbReference type="GO" id="GO:0009927">
    <property type="term" value="F:histidine phosphotransfer kinase activity"/>
    <property type="evidence" value="ECO:0007669"/>
    <property type="project" value="TreeGrafter"/>
</dbReference>
<dbReference type="GO" id="GO:0005886">
    <property type="term" value="C:plasma membrane"/>
    <property type="evidence" value="ECO:0007669"/>
    <property type="project" value="TreeGrafter"/>
</dbReference>
<keyword evidence="3" id="KW-0597">Phosphoprotein</keyword>
<dbReference type="InterPro" id="IPR036097">
    <property type="entry name" value="HisK_dim/P_sf"/>
</dbReference>
<dbReference type="CDD" id="cd00075">
    <property type="entry name" value="HATPase"/>
    <property type="match status" value="1"/>
</dbReference>
<evidence type="ECO:0000259" key="7">
    <source>
        <dbReference type="PROSITE" id="PS50109"/>
    </source>
</evidence>
<sequence>MGRMRLSYPQDPKLTTRLQLALLLIAAMACVATMLASFVDRHNIGSVEFDLRHIWLILAIAGGGLTAIAVIWRMGSVARREARTAKTESAQLRRNLAAADAIIRAEPQVLVFWEQGQAVRIVSHTLANVPGLPEHHAEILRFGQWLETTSAHSLKAALDKLFVNGRSFSVILKTIAGGIIEAEGRAAGGRAVLRLKEVSGYKLEIARIEDQHAMLARDIRSSRALLNTLPMPVWLRGVDNRLIWVNAAYVQAVDAKSEIEVLEHQIELLEARQRKSVSRALAAGQTYKSRIHLVSGGERKAHEVIVLPVDGMTAGAAIDVTDIESAQGELERQSSAYDRTLDRVETAVAIFSPDHKLAFYNAAFAKLWSLDTDWLSSHPSDSVILDRLREIGVLEPVVNHRDWKVQVLACYQTGTPLDDTWNLTDGRILHVMAEQRPDGGVTFLFADETERLALESRYNALIDVQRETLDSLKEGVAVFGTNGRLKLFNRAFCSIWQMQPKRLAELPHVGEVIAAAQTLHPDNDAWLRIGRAVTAFLDERETFAGQMMRDDGVVIDYALMPLPDGATLLTFADVTDAKRAERALVERNEALVAADRLKMNFIGHISYELRTPLQTIIGFTQLMADPAFGDLTAKQREYLADIMSSSTTLQTIINDILDLATIDAGVLQLKPTPVGVRALIDAAILGIRERAVRNRLTIEIAIADEVTEFVADEARMRQVLYYLLSNAVGFSKINGTVRLSCWSEDGTIIFRVEDDGVGIPKDRIGRIFDRFESQSHGSDHRGAGLGLSIVKSLVELHGGTIEVFSEENRGTRVIIRIPKRPAAPTGDGSAWLASGGRAA</sequence>
<dbReference type="HOGENOM" id="CLU_018130_0_0_5"/>
<keyword evidence="4" id="KW-0808">Transferase</keyword>
<name>N0B8K4_9HYPH</name>
<dbReference type="InterPro" id="IPR003594">
    <property type="entry name" value="HATPase_dom"/>
</dbReference>
<dbReference type="eggNOG" id="COG2205">
    <property type="taxonomic scope" value="Bacteria"/>
</dbReference>
<dbReference type="InterPro" id="IPR000014">
    <property type="entry name" value="PAS"/>
</dbReference>
<dbReference type="Gene3D" id="3.30.565.10">
    <property type="entry name" value="Histidine kinase-like ATPase, C-terminal domain"/>
    <property type="match status" value="1"/>
</dbReference>
<keyword evidence="6" id="KW-0812">Transmembrane</keyword>
<dbReference type="Gene3D" id="3.30.450.20">
    <property type="entry name" value="PAS domain"/>
    <property type="match status" value="2"/>
</dbReference>
<gene>
    <name evidence="8" type="ORF">HYPDE_34503</name>
</gene>
<evidence type="ECO:0000256" key="6">
    <source>
        <dbReference type="SAM" id="Phobius"/>
    </source>
</evidence>
<dbReference type="SUPFAM" id="SSF55785">
    <property type="entry name" value="PYP-like sensor domain (PAS domain)"/>
    <property type="match status" value="2"/>
</dbReference>
<dbReference type="Pfam" id="PF13188">
    <property type="entry name" value="PAS_8"/>
    <property type="match status" value="1"/>
</dbReference>
<dbReference type="Proteomes" id="UP000005952">
    <property type="component" value="Chromosome"/>
</dbReference>
<evidence type="ECO:0000256" key="2">
    <source>
        <dbReference type="ARBA" id="ARBA00012438"/>
    </source>
</evidence>
<dbReference type="CDD" id="cd00082">
    <property type="entry name" value="HisKA"/>
    <property type="match status" value="1"/>
</dbReference>
<dbReference type="Pfam" id="PF02518">
    <property type="entry name" value="HATPase_c"/>
    <property type="match status" value="1"/>
</dbReference>
<evidence type="ECO:0000256" key="5">
    <source>
        <dbReference type="ARBA" id="ARBA00022777"/>
    </source>
</evidence>
<dbReference type="EMBL" id="CP005587">
    <property type="protein sequence ID" value="AGK58572.1"/>
    <property type="molecule type" value="Genomic_DNA"/>
</dbReference>
<dbReference type="KEGG" id="hdt:HYPDE_34503"/>
<dbReference type="SUPFAM" id="SSF55874">
    <property type="entry name" value="ATPase domain of HSP90 chaperone/DNA topoisomerase II/histidine kinase"/>
    <property type="match status" value="1"/>
</dbReference>
<feature type="transmembrane region" description="Helical" evidence="6">
    <location>
        <begin position="51"/>
        <end position="72"/>
    </location>
</feature>
<keyword evidence="6" id="KW-1133">Transmembrane helix</keyword>
<dbReference type="Gene3D" id="1.10.287.130">
    <property type="match status" value="1"/>
</dbReference>
<dbReference type="EC" id="2.7.13.3" evidence="2"/>
<dbReference type="Pfam" id="PF12860">
    <property type="entry name" value="PAS_7"/>
    <property type="match status" value="2"/>
</dbReference>
<dbReference type="InterPro" id="IPR005467">
    <property type="entry name" value="His_kinase_dom"/>
</dbReference>
<dbReference type="AlphaFoldDB" id="N0B8K4"/>
<dbReference type="PANTHER" id="PTHR43047:SF72">
    <property type="entry name" value="OSMOSENSING HISTIDINE PROTEIN KINASE SLN1"/>
    <property type="match status" value="1"/>
</dbReference>
<evidence type="ECO:0000256" key="4">
    <source>
        <dbReference type="ARBA" id="ARBA00022679"/>
    </source>
</evidence>
<dbReference type="PANTHER" id="PTHR43047">
    <property type="entry name" value="TWO-COMPONENT HISTIDINE PROTEIN KINASE"/>
    <property type="match status" value="1"/>
</dbReference>
<dbReference type="RefSeq" id="WP_015598595.1">
    <property type="nucleotide sequence ID" value="NC_021172.1"/>
</dbReference>
<dbReference type="SUPFAM" id="SSF47384">
    <property type="entry name" value="Homodimeric domain of signal transducing histidine kinase"/>
    <property type="match status" value="1"/>
</dbReference>